<dbReference type="EMBL" id="CP036349">
    <property type="protein sequence ID" value="QDV72313.1"/>
    <property type="molecule type" value="Genomic_DNA"/>
</dbReference>
<dbReference type="NCBIfam" id="TIGR00778">
    <property type="entry name" value="ahpD_dom"/>
    <property type="match status" value="1"/>
</dbReference>
<dbReference type="InterPro" id="IPR004675">
    <property type="entry name" value="AhpD_core"/>
</dbReference>
<dbReference type="RefSeq" id="WP_145106681.1">
    <property type="nucleotide sequence ID" value="NZ_CP036349.1"/>
</dbReference>
<dbReference type="GO" id="GO:0051920">
    <property type="term" value="F:peroxiredoxin activity"/>
    <property type="evidence" value="ECO:0007669"/>
    <property type="project" value="InterPro"/>
</dbReference>
<dbReference type="InterPro" id="IPR029032">
    <property type="entry name" value="AhpD-like"/>
</dbReference>
<dbReference type="SUPFAM" id="SSF69118">
    <property type="entry name" value="AhpD-like"/>
    <property type="match status" value="1"/>
</dbReference>
<dbReference type="Proteomes" id="UP000316426">
    <property type="component" value="Chromosome"/>
</dbReference>
<sequence>MSATTTTAPAPSDAYRGMLSLERAIGKGRIELSLRELIKQRVSQINGCAFCIDMHWKDARAAGETEQRLYSLPAWRECPYYSERERAGLLLAEELTRLADKPAPEAAIERAHEHFDAQELEDLLWVIAAINTWNRISIGSRKTPGDYQPEGATH</sequence>
<organism evidence="2 3">
    <name type="scientific">Botrimarina mediterranea</name>
    <dbReference type="NCBI Taxonomy" id="2528022"/>
    <lineage>
        <taxon>Bacteria</taxon>
        <taxon>Pseudomonadati</taxon>
        <taxon>Planctomycetota</taxon>
        <taxon>Planctomycetia</taxon>
        <taxon>Pirellulales</taxon>
        <taxon>Lacipirellulaceae</taxon>
        <taxon>Botrimarina</taxon>
    </lineage>
</organism>
<dbReference type="PANTHER" id="PTHR34846:SF10">
    <property type="entry name" value="CYTOPLASMIC PROTEIN"/>
    <property type="match status" value="1"/>
</dbReference>
<gene>
    <name evidence="2" type="ORF">Spa11_04870</name>
</gene>
<dbReference type="Pfam" id="PF02627">
    <property type="entry name" value="CMD"/>
    <property type="match status" value="1"/>
</dbReference>
<keyword evidence="3" id="KW-1185">Reference proteome</keyword>
<feature type="domain" description="Carboxymuconolactone decarboxylase-like" evidence="1">
    <location>
        <begin position="14"/>
        <end position="94"/>
    </location>
</feature>
<dbReference type="Gene3D" id="1.20.1290.10">
    <property type="entry name" value="AhpD-like"/>
    <property type="match status" value="1"/>
</dbReference>
<name>A0A518K3D6_9BACT</name>
<accession>A0A518K3D6</accession>
<dbReference type="KEGG" id="bmei:Spa11_04870"/>
<dbReference type="AlphaFoldDB" id="A0A518K3D6"/>
<protein>
    <submittedName>
        <fullName evidence="2">Carboxymuconolactone decarboxylase family protein</fullName>
    </submittedName>
</protein>
<dbReference type="InterPro" id="IPR003779">
    <property type="entry name" value="CMD-like"/>
</dbReference>
<evidence type="ECO:0000259" key="1">
    <source>
        <dbReference type="Pfam" id="PF02627"/>
    </source>
</evidence>
<dbReference type="PANTHER" id="PTHR34846">
    <property type="entry name" value="4-CARBOXYMUCONOLACTONE DECARBOXYLASE FAMILY PROTEIN (AFU_ORTHOLOGUE AFUA_6G11590)"/>
    <property type="match status" value="1"/>
</dbReference>
<evidence type="ECO:0000313" key="3">
    <source>
        <dbReference type="Proteomes" id="UP000316426"/>
    </source>
</evidence>
<proteinExistence type="predicted"/>
<reference evidence="2 3" key="1">
    <citation type="submission" date="2019-02" db="EMBL/GenBank/DDBJ databases">
        <title>Deep-cultivation of Planctomycetes and their phenomic and genomic characterization uncovers novel biology.</title>
        <authorList>
            <person name="Wiegand S."/>
            <person name="Jogler M."/>
            <person name="Boedeker C."/>
            <person name="Pinto D."/>
            <person name="Vollmers J."/>
            <person name="Rivas-Marin E."/>
            <person name="Kohn T."/>
            <person name="Peeters S.H."/>
            <person name="Heuer A."/>
            <person name="Rast P."/>
            <person name="Oberbeckmann S."/>
            <person name="Bunk B."/>
            <person name="Jeske O."/>
            <person name="Meyerdierks A."/>
            <person name="Storesund J.E."/>
            <person name="Kallscheuer N."/>
            <person name="Luecker S."/>
            <person name="Lage O.M."/>
            <person name="Pohl T."/>
            <person name="Merkel B.J."/>
            <person name="Hornburger P."/>
            <person name="Mueller R.-W."/>
            <person name="Bruemmer F."/>
            <person name="Labrenz M."/>
            <person name="Spormann A.M."/>
            <person name="Op den Camp H."/>
            <person name="Overmann J."/>
            <person name="Amann R."/>
            <person name="Jetten M.S.M."/>
            <person name="Mascher T."/>
            <person name="Medema M.H."/>
            <person name="Devos D.P."/>
            <person name="Kaster A.-K."/>
            <person name="Ovreas L."/>
            <person name="Rohde M."/>
            <person name="Galperin M.Y."/>
            <person name="Jogler C."/>
        </authorList>
    </citation>
    <scope>NUCLEOTIDE SEQUENCE [LARGE SCALE GENOMIC DNA]</scope>
    <source>
        <strain evidence="2 3">Spa11</strain>
    </source>
</reference>
<evidence type="ECO:0000313" key="2">
    <source>
        <dbReference type="EMBL" id="QDV72313.1"/>
    </source>
</evidence>